<evidence type="ECO:0000313" key="1">
    <source>
        <dbReference type="EMBL" id="GAB63947.1"/>
    </source>
</evidence>
<comment type="caution">
    <text evidence="1">The sequence shown here is derived from an EMBL/GenBank/DDBJ whole genome shotgun (WGS) entry which is preliminary data.</text>
</comment>
<protein>
    <submittedName>
        <fullName evidence="1">Uncharacterized protein</fullName>
    </submittedName>
</protein>
<dbReference type="AlphaFoldDB" id="I3IQF2"/>
<reference evidence="1 2" key="1">
    <citation type="journal article" date="2012" name="FEBS Lett.">
        <title>Anammox organism KSU-1 expresses a NirK-type copper-containing nitrite reductase instead of a NirS-type with cytochrome cd1.</title>
        <authorList>
            <person name="Hira D."/>
            <person name="Toh H."/>
            <person name="Migita C.T."/>
            <person name="Okubo H."/>
            <person name="Nishiyama T."/>
            <person name="Hattori M."/>
            <person name="Furukawa K."/>
            <person name="Fujii T."/>
        </authorList>
    </citation>
    <scope>NUCLEOTIDE SEQUENCE [LARGE SCALE GENOMIC DNA]</scope>
</reference>
<sequence length="89" mass="10443">MAGYAFTYEDFHLIRKRQASLDALGNCFFSHTTIVKQKNEEDSSLLFSVARLENCVIQRSEKIEKNKQNTMGTYFHRLSENAKFKKNKF</sequence>
<dbReference type="Proteomes" id="UP000002985">
    <property type="component" value="Unassembled WGS sequence"/>
</dbReference>
<accession>I3IQF2</accession>
<gene>
    <name evidence="1" type="ORF">KSU1_D0638</name>
</gene>
<proteinExistence type="predicted"/>
<keyword evidence="2" id="KW-1185">Reference proteome</keyword>
<evidence type="ECO:0000313" key="2">
    <source>
        <dbReference type="Proteomes" id="UP000002985"/>
    </source>
</evidence>
<name>I3IQF2_9BACT</name>
<organism evidence="1 2">
    <name type="scientific">Candidatus Jettenia caeni</name>
    <dbReference type="NCBI Taxonomy" id="247490"/>
    <lineage>
        <taxon>Bacteria</taxon>
        <taxon>Pseudomonadati</taxon>
        <taxon>Planctomycetota</taxon>
        <taxon>Candidatus Brocadiia</taxon>
        <taxon>Candidatus Brocadiales</taxon>
        <taxon>Candidatus Brocadiaceae</taxon>
        <taxon>Candidatus Jettenia</taxon>
    </lineage>
</organism>
<dbReference type="EMBL" id="BAFH01000004">
    <property type="protein sequence ID" value="GAB63947.1"/>
    <property type="molecule type" value="Genomic_DNA"/>
</dbReference>